<dbReference type="HAMAP" id="MF_01270">
    <property type="entry name" value="AnhMurNAc_kinase"/>
    <property type="match status" value="1"/>
</dbReference>
<dbReference type="InterPro" id="IPR043129">
    <property type="entry name" value="ATPase_NBD"/>
</dbReference>
<gene>
    <name evidence="1" type="primary">anmK</name>
    <name evidence="2" type="ORF">QS748_08500</name>
</gene>
<dbReference type="Gene3D" id="3.30.420.40">
    <property type="match status" value="2"/>
</dbReference>
<protein>
    <recommendedName>
        <fullName evidence="1">Anhydro-N-acetylmuramic acid kinase</fullName>
        <ecNumber evidence="1">2.7.1.170</ecNumber>
    </recommendedName>
    <alternativeName>
        <fullName evidence="1">AnhMurNAc kinase</fullName>
    </alternativeName>
</protein>
<keyword evidence="3" id="KW-1185">Reference proteome</keyword>
<evidence type="ECO:0000313" key="2">
    <source>
        <dbReference type="EMBL" id="MDP0589215.1"/>
    </source>
</evidence>
<keyword evidence="1 2" id="KW-0808">Transferase</keyword>
<proteinExistence type="inferred from homology"/>
<sequence>MIEKYIGLMSGTSLDGMDAVLISLENNKVPKILSHHYTPMPDVLRQQILDLCSSGNNEIERLAMIDLDVARLSAITVNELLKRSGETTNNIKAIGSHGQTIRHKPEMGYTLQIGDPSLIAELTGITVVADFRRRDMAAGGQGAPLVSSFHNAVFFSDSESRVIVNIGGISNISILSVKGRSLTIGFDSGPGNILMDYWCRKHKNTPFDNNGAWAASVEHNQELLDSMMNESFFHRSPPKSTGRELFNPGWLARQLKPFANLTPDTIQATLCNLTAMSIASAIKDHAPDTQAVFVCGGGAKNNELMKIMSLHLDSIRLTSTNALGVDPGLVESSAFAWLARQTLHGEPGNLPEGTGAKGLRILGGIYSK</sequence>
<dbReference type="GO" id="GO:0009254">
    <property type="term" value="P:peptidoglycan turnover"/>
    <property type="evidence" value="ECO:0007669"/>
    <property type="project" value="UniProtKB-UniRule"/>
</dbReference>
<dbReference type="CDD" id="cd24050">
    <property type="entry name" value="ASKHA_NBD_ANMK"/>
    <property type="match status" value="1"/>
</dbReference>
<dbReference type="SUPFAM" id="SSF53067">
    <property type="entry name" value="Actin-like ATPase domain"/>
    <property type="match status" value="1"/>
</dbReference>
<keyword evidence="1" id="KW-0119">Carbohydrate metabolism</keyword>
<evidence type="ECO:0000313" key="3">
    <source>
        <dbReference type="Proteomes" id="UP001178148"/>
    </source>
</evidence>
<dbReference type="GO" id="GO:0006040">
    <property type="term" value="P:amino sugar metabolic process"/>
    <property type="evidence" value="ECO:0007669"/>
    <property type="project" value="InterPro"/>
</dbReference>
<dbReference type="EC" id="2.7.1.170" evidence="1"/>
<dbReference type="GO" id="GO:0005524">
    <property type="term" value="F:ATP binding"/>
    <property type="evidence" value="ECO:0007669"/>
    <property type="project" value="UniProtKB-UniRule"/>
</dbReference>
<dbReference type="GO" id="GO:0097175">
    <property type="term" value="P:1,6-anhydro-N-acetyl-beta-muramic acid catabolic process"/>
    <property type="evidence" value="ECO:0007669"/>
    <property type="project" value="UniProtKB-UniRule"/>
</dbReference>
<evidence type="ECO:0000256" key="1">
    <source>
        <dbReference type="HAMAP-Rule" id="MF_01270"/>
    </source>
</evidence>
<dbReference type="NCBIfam" id="NF007139">
    <property type="entry name" value="PRK09585.1-3"/>
    <property type="match status" value="1"/>
</dbReference>
<keyword evidence="1" id="KW-0067">ATP-binding</keyword>
<dbReference type="AlphaFoldDB" id="A0AA90ST32"/>
<reference evidence="2 3" key="1">
    <citation type="journal article" date="2023" name="bioRxiv">
        <title>An intranuclear bacterial parasite of deep-sea mussels expresses apoptosis inhibitors acquired from its host.</title>
        <authorList>
            <person name="Gonzalez Porras M.A."/>
            <person name="Assie A."/>
            <person name="Tietjen M."/>
            <person name="Violette M."/>
            <person name="Kleiner M."/>
            <person name="Gruber-Vodicka H."/>
            <person name="Dubilier N."/>
            <person name="Leisch N."/>
        </authorList>
    </citation>
    <scope>NUCLEOTIDE SEQUENCE [LARGE SCALE GENOMIC DNA]</scope>
    <source>
        <strain evidence="2">IAP13</strain>
    </source>
</reference>
<comment type="caution">
    <text evidence="2">The sequence shown here is derived from an EMBL/GenBank/DDBJ whole genome shotgun (WGS) entry which is preliminary data.</text>
</comment>
<dbReference type="GO" id="GO:0016301">
    <property type="term" value="F:kinase activity"/>
    <property type="evidence" value="ECO:0007669"/>
    <property type="project" value="UniProtKB-KW"/>
</dbReference>
<keyword evidence="1" id="KW-0547">Nucleotide-binding</keyword>
<dbReference type="PANTHER" id="PTHR30605">
    <property type="entry name" value="ANHYDRO-N-ACETYLMURAMIC ACID KINASE"/>
    <property type="match status" value="1"/>
</dbReference>
<comment type="similarity">
    <text evidence="1">Belongs to the anhydro-N-acetylmuramic acid kinase family.</text>
</comment>
<comment type="pathway">
    <text evidence="1">Cell wall biogenesis; peptidoglycan recycling.</text>
</comment>
<dbReference type="InterPro" id="IPR005338">
    <property type="entry name" value="Anhydro_N_Ac-Mur_kinase"/>
</dbReference>
<organism evidence="2 3">
    <name type="scientific">Candidatus Endonucleibacter bathymodioli</name>
    <dbReference type="NCBI Taxonomy" id="539814"/>
    <lineage>
        <taxon>Bacteria</taxon>
        <taxon>Pseudomonadati</taxon>
        <taxon>Pseudomonadota</taxon>
        <taxon>Gammaproteobacteria</taxon>
        <taxon>Oceanospirillales</taxon>
        <taxon>Endozoicomonadaceae</taxon>
        <taxon>Candidatus Endonucleibacter</taxon>
    </lineage>
</organism>
<dbReference type="GO" id="GO:0016773">
    <property type="term" value="F:phosphotransferase activity, alcohol group as acceptor"/>
    <property type="evidence" value="ECO:0007669"/>
    <property type="project" value="UniProtKB-UniRule"/>
</dbReference>
<dbReference type="PANTHER" id="PTHR30605:SF0">
    <property type="entry name" value="ANHYDRO-N-ACETYLMURAMIC ACID KINASE"/>
    <property type="match status" value="1"/>
</dbReference>
<comment type="pathway">
    <text evidence="1">Amino-sugar metabolism; 1,6-anhydro-N-acetylmuramate degradation.</text>
</comment>
<keyword evidence="1 2" id="KW-0418">Kinase</keyword>
<dbReference type="Pfam" id="PF03702">
    <property type="entry name" value="AnmK"/>
    <property type="match status" value="1"/>
</dbReference>
<name>A0AA90ST32_9GAMM</name>
<comment type="catalytic activity">
    <reaction evidence="1">
        <text>1,6-anhydro-N-acetyl-beta-muramate + ATP + H2O = N-acetyl-D-muramate 6-phosphate + ADP + H(+)</text>
        <dbReference type="Rhea" id="RHEA:24952"/>
        <dbReference type="ChEBI" id="CHEBI:15377"/>
        <dbReference type="ChEBI" id="CHEBI:15378"/>
        <dbReference type="ChEBI" id="CHEBI:30616"/>
        <dbReference type="ChEBI" id="CHEBI:58690"/>
        <dbReference type="ChEBI" id="CHEBI:58722"/>
        <dbReference type="ChEBI" id="CHEBI:456216"/>
        <dbReference type="EC" id="2.7.1.170"/>
    </reaction>
</comment>
<dbReference type="EMBL" id="JASXSV010000011">
    <property type="protein sequence ID" value="MDP0589215.1"/>
    <property type="molecule type" value="Genomic_DNA"/>
</dbReference>
<dbReference type="Proteomes" id="UP001178148">
    <property type="component" value="Unassembled WGS sequence"/>
</dbReference>
<comment type="function">
    <text evidence="1">Catalyzes the specific phosphorylation of 1,6-anhydro-N-acetylmuramic acid (anhMurNAc) with the simultaneous cleavage of the 1,6-anhydro ring, generating MurNAc-6-P. Is required for the utilization of anhMurNAc either imported from the medium or derived from its own cell wall murein, and thus plays a role in cell wall recycling.</text>
</comment>
<accession>A0AA90ST32</accession>
<feature type="binding site" evidence="1">
    <location>
        <begin position="11"/>
        <end position="18"/>
    </location>
    <ligand>
        <name>ATP</name>
        <dbReference type="ChEBI" id="CHEBI:30616"/>
    </ligand>
</feature>